<comment type="similarity">
    <text evidence="10">Belongs to the monovalent cation:proton antiporter 1 (CPA1) transporter (TC 2.A.36) family.</text>
</comment>
<evidence type="ECO:0000256" key="4">
    <source>
        <dbReference type="ARBA" id="ARBA00022692"/>
    </source>
</evidence>
<evidence type="ECO:0000256" key="5">
    <source>
        <dbReference type="ARBA" id="ARBA00022989"/>
    </source>
</evidence>
<evidence type="ECO:0000259" key="12">
    <source>
        <dbReference type="Pfam" id="PF00999"/>
    </source>
</evidence>
<evidence type="ECO:0000256" key="10">
    <source>
        <dbReference type="RuleBase" id="RU366002"/>
    </source>
</evidence>
<evidence type="ECO:0000256" key="2">
    <source>
        <dbReference type="ARBA" id="ARBA00022448"/>
    </source>
</evidence>
<keyword evidence="4 10" id="KW-0812">Transmembrane</keyword>
<feature type="compositionally biased region" description="Low complexity" evidence="11">
    <location>
        <begin position="528"/>
        <end position="537"/>
    </location>
</feature>
<keyword evidence="14" id="KW-1185">Reference proteome</keyword>
<dbReference type="Pfam" id="PF00999">
    <property type="entry name" value="Na_H_Exchanger"/>
    <property type="match status" value="1"/>
</dbReference>
<feature type="transmembrane region" description="Helical" evidence="10">
    <location>
        <begin position="371"/>
        <end position="394"/>
    </location>
</feature>
<dbReference type="NCBIfam" id="TIGR00831">
    <property type="entry name" value="a_cpa1"/>
    <property type="match status" value="1"/>
</dbReference>
<evidence type="ECO:0000256" key="7">
    <source>
        <dbReference type="ARBA" id="ARBA00023065"/>
    </source>
</evidence>
<sequence length="537" mass="58378">MEHQFELILILLAIAAGITALSQKIKIPYPIALVLGGAAIGLLPIPALDPLKAFFVEDEVFRFAIISIFLPALLGEATLKLPFGHLRENARPILSLAFIGTLISYVAVGFMAIYFLDLPTEAAFVFAALMAATDPVSVLSIFKSLGVNHRLATIMEGESLVNDGIAVVLFKISHLSLAAYVAAGIGGVGSGTVEFLKVAIGGLVIGAILAYVFAKISMFFDDYPLEIIFSLILLYGSFFIAEKFHVSGVIAVVTAGLIFGNYGSKIAMSPTTKLNTKTFWEVLALLSNSLVFLLVGLEIARIDMTDKWGLIGLAIVIVLIGRSLAVYSSLLLIRNLPANWKHVFNWGGLKGSLSIALALSLPVTFEGRDDVLVLAFGVVLFSLIVQGLSIKPFVRWLKVSQQSKESSDYANLIAELQRSQAARDAIRKMMEQATISKVIYDQMDAQYETAIQETRGKLEALYADNPQLRAEQWRTASSSALYAQYDAIKELQQKHIIDEATASKHYTQIIEKLAEKEEAQEKTHHAGHTPGTTGASQ</sequence>
<evidence type="ECO:0000256" key="9">
    <source>
        <dbReference type="ARBA" id="ARBA00023201"/>
    </source>
</evidence>
<dbReference type="Gene3D" id="6.10.140.1330">
    <property type="match status" value="1"/>
</dbReference>
<feature type="transmembrane region" description="Helical" evidence="10">
    <location>
        <begin position="163"/>
        <end position="183"/>
    </location>
</feature>
<feature type="transmembrane region" description="Helical" evidence="10">
    <location>
        <begin position="29"/>
        <end position="48"/>
    </location>
</feature>
<proteinExistence type="inferred from homology"/>
<evidence type="ECO:0000313" key="13">
    <source>
        <dbReference type="EMBL" id="MFD2670443.1"/>
    </source>
</evidence>
<dbReference type="PANTHER" id="PTHR10110">
    <property type="entry name" value="SODIUM/HYDROGEN EXCHANGER"/>
    <property type="match status" value="1"/>
</dbReference>
<dbReference type="Proteomes" id="UP001597497">
    <property type="component" value="Unassembled WGS sequence"/>
</dbReference>
<comment type="subcellular location">
    <subcellularLocation>
        <location evidence="1 10">Cell membrane</location>
        <topology evidence="1 10">Multi-pass membrane protein</topology>
    </subcellularLocation>
</comment>
<dbReference type="InterPro" id="IPR006153">
    <property type="entry name" value="Cation/H_exchanger_TM"/>
</dbReference>
<protein>
    <submittedName>
        <fullName evidence="13">Na+/H+ antiporter</fullName>
    </submittedName>
</protein>
<dbReference type="PANTHER" id="PTHR10110:SF86">
    <property type="entry name" value="SODIUM_HYDROGEN EXCHANGER 7"/>
    <property type="match status" value="1"/>
</dbReference>
<evidence type="ECO:0000256" key="8">
    <source>
        <dbReference type="ARBA" id="ARBA00023136"/>
    </source>
</evidence>
<feature type="transmembrane region" description="Helical" evidence="10">
    <location>
        <begin position="60"/>
        <end position="81"/>
    </location>
</feature>
<feature type="transmembrane region" description="Helical" evidence="10">
    <location>
        <begin position="6"/>
        <end position="22"/>
    </location>
</feature>
<name>A0ABW5R630_9BACL</name>
<keyword evidence="9 10" id="KW-0739">Sodium transport</keyword>
<feature type="transmembrane region" description="Helical" evidence="10">
    <location>
        <begin position="93"/>
        <end position="116"/>
    </location>
</feature>
<comment type="function">
    <text evidence="10">Na(+)/H(+) antiporter that extrudes sodium in exchange for external protons.</text>
</comment>
<dbReference type="InterPro" id="IPR004705">
    <property type="entry name" value="Cation/H_exchanger_CPA1_bac"/>
</dbReference>
<keyword evidence="5 10" id="KW-1133">Transmembrane helix</keyword>
<keyword evidence="6 10" id="KW-0915">Sodium</keyword>
<keyword evidence="7 10" id="KW-0406">Ion transport</keyword>
<evidence type="ECO:0000256" key="6">
    <source>
        <dbReference type="ARBA" id="ARBA00023053"/>
    </source>
</evidence>
<organism evidence="13 14">
    <name type="scientific">Marinicrinis sediminis</name>
    <dbReference type="NCBI Taxonomy" id="1652465"/>
    <lineage>
        <taxon>Bacteria</taxon>
        <taxon>Bacillati</taxon>
        <taxon>Bacillota</taxon>
        <taxon>Bacilli</taxon>
        <taxon>Bacillales</taxon>
        <taxon>Paenibacillaceae</taxon>
    </lineage>
</organism>
<feature type="domain" description="Cation/H+ exchanger transmembrane" evidence="12">
    <location>
        <begin position="12"/>
        <end position="396"/>
    </location>
</feature>
<comment type="caution">
    <text evidence="13">The sequence shown here is derived from an EMBL/GenBank/DDBJ whole genome shotgun (WGS) entry which is preliminary data.</text>
</comment>
<evidence type="ECO:0000313" key="14">
    <source>
        <dbReference type="Proteomes" id="UP001597497"/>
    </source>
</evidence>
<evidence type="ECO:0000256" key="1">
    <source>
        <dbReference type="ARBA" id="ARBA00004651"/>
    </source>
</evidence>
<keyword evidence="2 10" id="KW-0813">Transport</keyword>
<dbReference type="RefSeq" id="WP_379927826.1">
    <property type="nucleotide sequence ID" value="NZ_JBHUMM010000002.1"/>
</dbReference>
<accession>A0ABW5R630</accession>
<keyword evidence="10" id="KW-0050">Antiport</keyword>
<reference evidence="14" key="1">
    <citation type="journal article" date="2019" name="Int. J. Syst. Evol. Microbiol.">
        <title>The Global Catalogue of Microorganisms (GCM) 10K type strain sequencing project: providing services to taxonomists for standard genome sequencing and annotation.</title>
        <authorList>
            <consortium name="The Broad Institute Genomics Platform"/>
            <consortium name="The Broad Institute Genome Sequencing Center for Infectious Disease"/>
            <person name="Wu L."/>
            <person name="Ma J."/>
        </authorList>
    </citation>
    <scope>NUCLEOTIDE SEQUENCE [LARGE SCALE GENOMIC DNA]</scope>
    <source>
        <strain evidence="14">KCTC 33676</strain>
    </source>
</reference>
<feature type="transmembrane region" description="Helical" evidence="10">
    <location>
        <begin position="344"/>
        <end position="365"/>
    </location>
</feature>
<dbReference type="InterPro" id="IPR018422">
    <property type="entry name" value="Cation/H_exchanger_CPA1"/>
</dbReference>
<dbReference type="EMBL" id="JBHUMM010000002">
    <property type="protein sequence ID" value="MFD2670443.1"/>
    <property type="molecule type" value="Genomic_DNA"/>
</dbReference>
<feature type="transmembrane region" description="Helical" evidence="10">
    <location>
        <begin position="122"/>
        <end position="142"/>
    </location>
</feature>
<keyword evidence="3 10" id="KW-1003">Cell membrane</keyword>
<gene>
    <name evidence="13" type="ORF">ACFSUC_02330</name>
</gene>
<feature type="transmembrane region" description="Helical" evidence="10">
    <location>
        <begin position="247"/>
        <end position="267"/>
    </location>
</feature>
<feature type="transmembrane region" description="Helical" evidence="10">
    <location>
        <begin position="279"/>
        <end position="302"/>
    </location>
</feature>
<keyword evidence="8 10" id="KW-0472">Membrane</keyword>
<feature type="region of interest" description="Disordered" evidence="11">
    <location>
        <begin position="516"/>
        <end position="537"/>
    </location>
</feature>
<evidence type="ECO:0000256" key="11">
    <source>
        <dbReference type="SAM" id="MobiDB-lite"/>
    </source>
</evidence>
<evidence type="ECO:0000256" key="3">
    <source>
        <dbReference type="ARBA" id="ARBA00022475"/>
    </source>
</evidence>
<feature type="transmembrane region" description="Helical" evidence="10">
    <location>
        <begin position="195"/>
        <end position="214"/>
    </location>
</feature>
<feature type="transmembrane region" description="Helical" evidence="10">
    <location>
        <begin position="308"/>
        <end position="332"/>
    </location>
</feature>